<comment type="caution">
    <text evidence="7">The sequence shown here is derived from an EMBL/GenBank/DDBJ whole genome shotgun (WGS) entry which is preliminary data.</text>
</comment>
<keyword evidence="4" id="KW-0804">Transcription</keyword>
<comment type="subcellular location">
    <subcellularLocation>
        <location evidence="1">Nucleus</location>
    </subcellularLocation>
</comment>
<keyword evidence="2" id="KW-0479">Metal-binding</keyword>
<gene>
    <name evidence="7" type="ORF">UA08_07078</name>
</gene>
<dbReference type="RefSeq" id="XP_020117595.1">
    <property type="nucleotide sequence ID" value="XM_020261978.1"/>
</dbReference>
<organism evidence="7 8">
    <name type="scientific">Talaromyces atroroseus</name>
    <dbReference type="NCBI Taxonomy" id="1441469"/>
    <lineage>
        <taxon>Eukaryota</taxon>
        <taxon>Fungi</taxon>
        <taxon>Dikarya</taxon>
        <taxon>Ascomycota</taxon>
        <taxon>Pezizomycotina</taxon>
        <taxon>Eurotiomycetes</taxon>
        <taxon>Eurotiomycetidae</taxon>
        <taxon>Eurotiales</taxon>
        <taxon>Trichocomaceae</taxon>
        <taxon>Talaromyces</taxon>
        <taxon>Talaromyces sect. Trachyspermi</taxon>
    </lineage>
</organism>
<dbReference type="EMBL" id="LFMY01000011">
    <property type="protein sequence ID" value="OKL57474.1"/>
    <property type="molecule type" value="Genomic_DNA"/>
</dbReference>
<dbReference type="GO" id="GO:0003677">
    <property type="term" value="F:DNA binding"/>
    <property type="evidence" value="ECO:0007669"/>
    <property type="project" value="InterPro"/>
</dbReference>
<dbReference type="AlphaFoldDB" id="A0A225AH52"/>
<dbReference type="InterPro" id="IPR007219">
    <property type="entry name" value="XnlR_reg_dom"/>
</dbReference>
<dbReference type="GO" id="GO:0008270">
    <property type="term" value="F:zinc ion binding"/>
    <property type="evidence" value="ECO:0007669"/>
    <property type="project" value="InterPro"/>
</dbReference>
<dbReference type="SMART" id="SM00906">
    <property type="entry name" value="Fungal_trans"/>
    <property type="match status" value="1"/>
</dbReference>
<dbReference type="GO" id="GO:0006351">
    <property type="term" value="P:DNA-templated transcription"/>
    <property type="evidence" value="ECO:0007669"/>
    <property type="project" value="InterPro"/>
</dbReference>
<evidence type="ECO:0000256" key="5">
    <source>
        <dbReference type="ARBA" id="ARBA00023242"/>
    </source>
</evidence>
<evidence type="ECO:0000256" key="4">
    <source>
        <dbReference type="ARBA" id="ARBA00023163"/>
    </source>
</evidence>
<evidence type="ECO:0000256" key="3">
    <source>
        <dbReference type="ARBA" id="ARBA00023015"/>
    </source>
</evidence>
<evidence type="ECO:0000259" key="6">
    <source>
        <dbReference type="SMART" id="SM00906"/>
    </source>
</evidence>
<dbReference type="PANTHER" id="PTHR47338">
    <property type="entry name" value="ZN(II)2CYS6 TRANSCRIPTION FACTOR (EUROFUNG)-RELATED"/>
    <property type="match status" value="1"/>
</dbReference>
<dbReference type="PANTHER" id="PTHR47338:SF20">
    <property type="entry name" value="ZN(II)2CYS6 TRANSCRIPTION FACTOR (EUROFUNG)"/>
    <property type="match status" value="1"/>
</dbReference>
<sequence>MSANSDDHRSLAKQAHCEYPSGTFGGIVDLTTRGSLSSTGDSHDSLSALFFLDTWLFRNRGLSMTIRQARMPTEFWVAINSGPGSFGQHLNRYFTMVHPFFPILSKRRTYRLCLHESSLEGEDVDPALVLLMLVICLLSTTASQGHLGTGELYSQVKHCYSSVESLGVITPRVLQAALLIAYWEVGSGVYPAAYLSVGLCARLGHALGIHRQRKVPQMFPRSGSWVEVEELRRVWWGVMIFDKYVTIGLIDQPFSCDDAHPEDMLPTTESSWDQGEPSVSPSLAVSGDASHAISPFARLCQASDLLSRVLRHINEKPSDTQFWYKEGIQLHYLLDSFATGLTLKSSQDQTNSILVGDRSLHPAVGVVYSAQMLLYDTHTCADFDRLSGVGIPEQLEMQKIALAGVKVVCTAVSGFARGIRAREVRAAGISPLVINCLYEAAKYYFWYYRETNNPELLHEVTEITLALQAIAGTWAVAGMVALSSS</sequence>
<evidence type="ECO:0000256" key="1">
    <source>
        <dbReference type="ARBA" id="ARBA00004123"/>
    </source>
</evidence>
<dbReference type="CDD" id="cd12148">
    <property type="entry name" value="fungal_TF_MHR"/>
    <property type="match status" value="1"/>
</dbReference>
<evidence type="ECO:0000313" key="7">
    <source>
        <dbReference type="EMBL" id="OKL57474.1"/>
    </source>
</evidence>
<keyword evidence="5" id="KW-0539">Nucleus</keyword>
<protein>
    <recommendedName>
        <fullName evidence="6">Xylanolytic transcriptional activator regulatory domain-containing protein</fullName>
    </recommendedName>
</protein>
<reference evidence="7 8" key="1">
    <citation type="submission" date="2015-06" db="EMBL/GenBank/DDBJ databases">
        <title>Talaromyces atroroseus IBT 11181 draft genome.</title>
        <authorList>
            <person name="Rasmussen K.B."/>
            <person name="Rasmussen S."/>
            <person name="Petersen B."/>
            <person name="Sicheritz-Ponten T."/>
            <person name="Mortensen U.H."/>
            <person name="Thrane U."/>
        </authorList>
    </citation>
    <scope>NUCLEOTIDE SEQUENCE [LARGE SCALE GENOMIC DNA]</scope>
    <source>
        <strain evidence="7 8">IBT 11181</strain>
    </source>
</reference>
<keyword evidence="3" id="KW-0805">Transcription regulation</keyword>
<dbReference type="GO" id="GO:0005634">
    <property type="term" value="C:nucleus"/>
    <property type="evidence" value="ECO:0007669"/>
    <property type="project" value="UniProtKB-SubCell"/>
</dbReference>
<evidence type="ECO:0000256" key="2">
    <source>
        <dbReference type="ARBA" id="ARBA00022723"/>
    </source>
</evidence>
<dbReference type="GO" id="GO:0000981">
    <property type="term" value="F:DNA-binding transcription factor activity, RNA polymerase II-specific"/>
    <property type="evidence" value="ECO:0007669"/>
    <property type="project" value="InterPro"/>
</dbReference>
<proteinExistence type="predicted"/>
<accession>A0A225AH52</accession>
<keyword evidence="8" id="KW-1185">Reference proteome</keyword>
<dbReference type="OrthoDB" id="4227208at2759"/>
<dbReference type="Proteomes" id="UP000214365">
    <property type="component" value="Unassembled WGS sequence"/>
</dbReference>
<dbReference type="InterPro" id="IPR050815">
    <property type="entry name" value="TF_fung"/>
</dbReference>
<feature type="domain" description="Xylanolytic transcriptional activator regulatory" evidence="6">
    <location>
        <begin position="193"/>
        <end position="270"/>
    </location>
</feature>
<dbReference type="GeneID" id="31006834"/>
<name>A0A225AH52_TALAT</name>
<evidence type="ECO:0000313" key="8">
    <source>
        <dbReference type="Proteomes" id="UP000214365"/>
    </source>
</evidence>
<dbReference type="Pfam" id="PF04082">
    <property type="entry name" value="Fungal_trans"/>
    <property type="match status" value="1"/>
</dbReference>
<dbReference type="STRING" id="1441469.A0A225AH52"/>